<evidence type="ECO:0000313" key="3">
    <source>
        <dbReference type="EMBL" id="KAE8161611.1"/>
    </source>
</evidence>
<sequence>MQIHQLIFFSLAALAASAPASEEKRSGILDGYESAGDMDFPNALMNERKKEPERMFNGIWIPLTIEWKIPPHIRSEAETNLSAGGAEETGDDIEDQ</sequence>
<gene>
    <name evidence="3" type="ORF">BDV40DRAFT_301253</name>
</gene>
<accession>A0A5N6UU79</accession>
<dbReference type="AlphaFoldDB" id="A0A5N6UU79"/>
<dbReference type="Proteomes" id="UP000326950">
    <property type="component" value="Unassembled WGS sequence"/>
</dbReference>
<feature type="region of interest" description="Disordered" evidence="1">
    <location>
        <begin position="76"/>
        <end position="96"/>
    </location>
</feature>
<proteinExistence type="predicted"/>
<keyword evidence="2" id="KW-0732">Signal</keyword>
<dbReference type="OrthoDB" id="4438549at2759"/>
<feature type="signal peptide" evidence="2">
    <location>
        <begin position="1"/>
        <end position="17"/>
    </location>
</feature>
<dbReference type="EMBL" id="ML738640">
    <property type="protein sequence ID" value="KAE8161611.1"/>
    <property type="molecule type" value="Genomic_DNA"/>
</dbReference>
<name>A0A5N6UU79_ASPTM</name>
<evidence type="ECO:0000256" key="1">
    <source>
        <dbReference type="SAM" id="MobiDB-lite"/>
    </source>
</evidence>
<evidence type="ECO:0000256" key="2">
    <source>
        <dbReference type="SAM" id="SignalP"/>
    </source>
</evidence>
<keyword evidence="4" id="KW-1185">Reference proteome</keyword>
<protein>
    <submittedName>
        <fullName evidence="3">Uncharacterized protein</fullName>
    </submittedName>
</protein>
<evidence type="ECO:0000313" key="4">
    <source>
        <dbReference type="Proteomes" id="UP000326950"/>
    </source>
</evidence>
<reference evidence="3 4" key="1">
    <citation type="submission" date="2019-04" db="EMBL/GenBank/DDBJ databases">
        <title>Friends and foes A comparative genomics study of 23 Aspergillus species from section Flavi.</title>
        <authorList>
            <consortium name="DOE Joint Genome Institute"/>
            <person name="Kjaerbolling I."/>
            <person name="Vesth T."/>
            <person name="Frisvad J.C."/>
            <person name="Nybo J.L."/>
            <person name="Theobald S."/>
            <person name="Kildgaard S."/>
            <person name="Isbrandt T."/>
            <person name="Kuo A."/>
            <person name="Sato A."/>
            <person name="Lyhne E.K."/>
            <person name="Kogle M.E."/>
            <person name="Wiebenga A."/>
            <person name="Kun R.S."/>
            <person name="Lubbers R.J."/>
            <person name="Makela M.R."/>
            <person name="Barry K."/>
            <person name="Chovatia M."/>
            <person name="Clum A."/>
            <person name="Daum C."/>
            <person name="Haridas S."/>
            <person name="He G."/>
            <person name="LaButti K."/>
            <person name="Lipzen A."/>
            <person name="Mondo S."/>
            <person name="Riley R."/>
            <person name="Salamov A."/>
            <person name="Simmons B.A."/>
            <person name="Magnuson J.K."/>
            <person name="Henrissat B."/>
            <person name="Mortensen U.H."/>
            <person name="Larsen T.O."/>
            <person name="Devries R.P."/>
            <person name="Grigoriev I.V."/>
            <person name="Machida M."/>
            <person name="Baker S.E."/>
            <person name="Andersen M.R."/>
        </authorList>
    </citation>
    <scope>NUCLEOTIDE SEQUENCE [LARGE SCALE GENOMIC DNA]</scope>
    <source>
        <strain evidence="3 4">CBS 117626</strain>
    </source>
</reference>
<feature type="chain" id="PRO_5024936816" evidence="2">
    <location>
        <begin position="18"/>
        <end position="96"/>
    </location>
</feature>
<organism evidence="3 4">
    <name type="scientific">Aspergillus tamarii</name>
    <dbReference type="NCBI Taxonomy" id="41984"/>
    <lineage>
        <taxon>Eukaryota</taxon>
        <taxon>Fungi</taxon>
        <taxon>Dikarya</taxon>
        <taxon>Ascomycota</taxon>
        <taxon>Pezizomycotina</taxon>
        <taxon>Eurotiomycetes</taxon>
        <taxon>Eurotiomycetidae</taxon>
        <taxon>Eurotiales</taxon>
        <taxon>Aspergillaceae</taxon>
        <taxon>Aspergillus</taxon>
        <taxon>Aspergillus subgen. Circumdati</taxon>
    </lineage>
</organism>